<dbReference type="InterPro" id="IPR011993">
    <property type="entry name" value="PH-like_dom_sf"/>
</dbReference>
<dbReference type="SUPFAM" id="SSF50729">
    <property type="entry name" value="PH domain-like"/>
    <property type="match status" value="1"/>
</dbReference>
<dbReference type="InterPro" id="IPR036372">
    <property type="entry name" value="BEACH_dom_sf"/>
</dbReference>
<dbReference type="InterPro" id="IPR050865">
    <property type="entry name" value="BEACH_Domain"/>
</dbReference>
<protein>
    <recommendedName>
        <fullName evidence="6">BEACH domain-containing protein</fullName>
    </recommendedName>
</protein>
<dbReference type="Pfam" id="PF02138">
    <property type="entry name" value="Beach"/>
    <property type="match status" value="1"/>
</dbReference>
<evidence type="ECO:0000313" key="4">
    <source>
        <dbReference type="EMBL" id="KAK8898620.1"/>
    </source>
</evidence>
<dbReference type="PROSITE" id="PS50197">
    <property type="entry name" value="BEACH"/>
    <property type="match status" value="1"/>
</dbReference>
<proteinExistence type="predicted"/>
<keyword evidence="1" id="KW-0853">WD repeat</keyword>
<dbReference type="SUPFAM" id="SSF81837">
    <property type="entry name" value="BEACH domain"/>
    <property type="match status" value="1"/>
</dbReference>
<dbReference type="InterPro" id="IPR036322">
    <property type="entry name" value="WD40_repeat_dom_sf"/>
</dbReference>
<name>A0ABR2L5H6_9EUKA</name>
<feature type="domain" description="BEACH" evidence="2">
    <location>
        <begin position="2208"/>
        <end position="2496"/>
    </location>
</feature>
<dbReference type="PANTHER" id="PTHR13743">
    <property type="entry name" value="BEIGE/BEACH-RELATED"/>
    <property type="match status" value="1"/>
</dbReference>
<feature type="repeat" description="WD" evidence="1">
    <location>
        <begin position="2604"/>
        <end position="2634"/>
    </location>
</feature>
<dbReference type="CDD" id="cd06071">
    <property type="entry name" value="Beach"/>
    <property type="match status" value="1"/>
</dbReference>
<dbReference type="InterPro" id="IPR000409">
    <property type="entry name" value="BEACH_dom"/>
</dbReference>
<dbReference type="PROSITE" id="PS50294">
    <property type="entry name" value="WD_REPEATS_REGION"/>
    <property type="match status" value="1"/>
</dbReference>
<dbReference type="Gene3D" id="2.30.29.30">
    <property type="entry name" value="Pleckstrin-homology domain (PH domain)/Phosphotyrosine-binding domain (PTB)"/>
    <property type="match status" value="1"/>
</dbReference>
<evidence type="ECO:0000259" key="3">
    <source>
        <dbReference type="PROSITE" id="PS51783"/>
    </source>
</evidence>
<dbReference type="PANTHER" id="PTHR13743:SF112">
    <property type="entry name" value="BEACH DOMAIN-CONTAINING PROTEIN"/>
    <property type="match status" value="1"/>
</dbReference>
<sequence length="2810" mass="323365">MNLSRYISFKEETVSLISEFDIDEILSIHSLPVSIESEHLNFDRALVKQFTQSLPRDEQGRALALLLDYSTVIDTDPALCEFSVCLRQLVAIGYFMPQLLRRNQMKFLESVKIILGRLFAEFPSKKHFAHQCSMALAYVISPLAKRMNDVDITNPRYKIYQDILELLLELYKNEDFFTVKEIPRFLPFFFNSIGAFQSDSGEPYTATQIQIFNDLLDLLYKYVDKSVTMDIQVFDVIRNIVQIITTKSLPLAPSIRLIVFLNSLSRLNDEIANFIFNSERCSRISTFLVSTIKLVDFSIKKHQENSINQTPILDGNKNYFSLINHPTKRTFSNDISSIPLENRSTNQKIAIVPVTVPECINGNVDIIQIIMGALQLFNTGGKSFRSEFHKTFINNLLADEELKKLPVFPYFLATWLYQFIASDISPVIEALHQTNFYYTLYLYAFIKTPDEILQEFVANTLNHLIDKYHISNPYFLSDFLIFAVDYSKLLEVNPKIFNCLTKSSVDSTITFIRACTMTNISTKFANLLSELAYLHQDLIQKRESNSNDFDLSLLVKLETTRKQLLSFVDSIDSFPTIFQYFFDNVEYTKVILCHIYDDSTINFTSVQLILLFEQFTAKSDTFLMVVKFFSTFEITNPILLILLQCCSRGFDANPYEIADIFNNTNFLDFLIESSVRLKCDVALEILLNIFSKMTAKQAYFSFKFDIFLKVENLVQDNFDTSSLWKIVFGDDQGNTIPRKIVNTSPISLLFAISIQKDEIKEFIEFITKCFDLDEYIIYDLCQSELPARILRFLSEYRTKEEKDEKFDIVFDFFVYISIFSMKNSDLCSLIRLCTSLPGHKRPFFTTNIIRAIEILLKETENLPSAFFDLCGEKTYLQLQNVPIEIINKDFTLYFDLRFLKDRFLGTIVEFANSSSKISIKYVYDKIEIFIKNGKQEYKDSRKVPLDTTKFSYFIIGYNYKPNSILILYNNNSYIYQHEPFLFETDFSYFKALDNVPCQLSRTFLSKKVFNTNETKLLTVLPYSPVASFHITEAARFPPSFLSLFKPSIAPDFLFIFNAQVSLKRFAINLIDSSTMRVTGRIIQTEPQLLMLLDSIGGFLALMPFFGQIEQPLVGGKEAKDDLLPTLLSFFTSVLGMTTQNQRTFRKVGGAKILAFLLSLVSLEKLQSDKTIDAICELFPKLTFIPLSVQFIDYILLNFKLWIYLPIERQKTIYKKFIDMIIEKLNGKFTKSYLNGFNISKIMTLMRVYLWTNRTNKKICLENDTKMDIEGKKIDGKRPDDCSQLRNFFWDIIKKLSDDYLREEDFDLLLSFCSDALDLDFTRESVDMFSYLMNRKNPIAILFMKKKNRFSTLFGLFKVPDPTLIKKVFKIYLNIDNSFLLPFKKEDWDNGIVREIDSKSVDIDLLKIIERNMIKPREAHLSAHDTANLAISEPRFISLYILAVQAQDEENMMKYFDLIDDLMKMDAALLKGNWDHPFLLLLMAQMPNENAEMNQISRNTIELLAFLYNKSCRSKPKKNSLQLNSTISQNSTFSSFSPASQFFSMPQFVQIVSCQAKKDYSYIIRLIYIEFLKKENLAARPYSLIEPATFSKIYLQIAKFIMIVPNFDNSAKDVNYTYQDLLKLSQKSLSSSFDGSSSNSLYLSQPGSSLSSDNFKSLRGSSDNMISFDDSDLNSSEFVSTTNLPSSFNLDSVHSSYASESPIILSSSNDSFASNVSNNASSVVGLSPLVSGNMNALQTFNPITTPQKQEHVVNRQIHKLFNFTHSSREINNMDTREWCDSSLAALLIDALISRAVPILSVKEKTTVNRKNSIHPLELLGFLIKTGLSFQSDQLEFANLADLALSMFQTIEHIKAHIKRSINYIFYGLVKAVIENVKNNSLYKNPSNKRMAEILLKNSKNYSDFLQKEYKIVIPMIKLDEFNFESVFAPIYEDENHMQTKFLKLIKNEINKTESQIDILSKKLCFSSQLIPKLKNGQLPRDQLLRNNLEQFALLRLNENITSMKTYKKLFRVLSSRNGPWQTPEVEVVTHRKMSENYFGWCHFFLKPNYKYTDHKDASLLRDIGSKEDATEAYNQQFAKERTNEFKGDLALAAVEKSQLSNTSINLSNDAALLKLDACNITISSVNSGKLSVTQSFIIFDSPHRFIQIQLETITKIFLRRYLHVNSSIEIFTTLKKSYFFDFVSSEQRSIFLEFINDRHLETLKFIQMTDNDIVPLLSRAIHDWQNGKLTNFDYLLKLNKYSGRTYHDLSQYPVFPWIISDYTSDVLDLTKPETFRDLSKPMGAMNEGRLNDLKSRISTDDKHDEMTNFLYGALYSSSATVIGYLIRMEPFTSLHIDLQNGKFDVGDRLFISIPEAWKSATSSQMDFRELTPEFFYLPDFLVNENKLDLGICKKTNEKINDVILPKWAKSPLDFVSKNRKALEDPFVTLYLPQWINLIFGPNSRLPNSEKVNNVFHPYYYDTSIVGKTDSEIEIIREYTACFGSAPRQLFIDEPPQRNFSPILFTNVFFGEEKFVELCPESSIIALSPDCGSVMNVALNSDLDFFIGGQARGHLQLRMPTELEDICKVGQRAVVSTHSAVVALPWDCAIYIFRFEGVNVEPSMISRAHNKKITALAISDEYIATGSEDCTVRIWDNKKMKHLHCVSKHRAAISALEINQKLRICVAASSDGYISVNSLVNWDFCWDAFIDLKEPSSITVSDFGFIVIAQNGPTNGSYSVVYDQNLKFICNKNFEPSWIIARAISWNDGMDYLAVAMSDNLIHFYVLPFMEPISSTINTADYTVTSLAFHKDEMRMIIGDSMGKIHIHRFLH</sequence>
<dbReference type="Proteomes" id="UP001470230">
    <property type="component" value="Unassembled WGS sequence"/>
</dbReference>
<keyword evidence="5" id="KW-1185">Reference proteome</keyword>
<dbReference type="Pfam" id="PF14844">
    <property type="entry name" value="PH_BEACH"/>
    <property type="match status" value="1"/>
</dbReference>
<evidence type="ECO:0000259" key="2">
    <source>
        <dbReference type="PROSITE" id="PS50197"/>
    </source>
</evidence>
<evidence type="ECO:0000313" key="5">
    <source>
        <dbReference type="Proteomes" id="UP001470230"/>
    </source>
</evidence>
<accession>A0ABR2L5H6</accession>
<dbReference type="PROSITE" id="PS51783">
    <property type="entry name" value="PH_BEACH"/>
    <property type="match status" value="1"/>
</dbReference>
<dbReference type="InterPro" id="IPR031570">
    <property type="entry name" value="NBEA/BDCP_DUF4704"/>
</dbReference>
<dbReference type="Gene3D" id="1.10.1540.10">
    <property type="entry name" value="BEACH domain"/>
    <property type="match status" value="1"/>
</dbReference>
<dbReference type="InterPro" id="IPR001680">
    <property type="entry name" value="WD40_rpt"/>
</dbReference>
<dbReference type="InterPro" id="IPR023362">
    <property type="entry name" value="PH-BEACH_dom"/>
</dbReference>
<reference evidence="4 5" key="1">
    <citation type="submission" date="2024-04" db="EMBL/GenBank/DDBJ databases">
        <title>Tritrichomonas musculus Genome.</title>
        <authorList>
            <person name="Alves-Ferreira E."/>
            <person name="Grigg M."/>
            <person name="Lorenzi H."/>
            <person name="Galac M."/>
        </authorList>
    </citation>
    <scope>NUCLEOTIDE SEQUENCE [LARGE SCALE GENOMIC DNA]</scope>
    <source>
        <strain evidence="4 5">EAF2021</strain>
    </source>
</reference>
<dbReference type="EMBL" id="JAPFFF010000001">
    <property type="protein sequence ID" value="KAK8898620.1"/>
    <property type="molecule type" value="Genomic_DNA"/>
</dbReference>
<dbReference type="Gene3D" id="2.130.10.10">
    <property type="entry name" value="YVTN repeat-like/Quinoprotein amine dehydrogenase"/>
    <property type="match status" value="1"/>
</dbReference>
<feature type="domain" description="BEACH-type PH" evidence="3">
    <location>
        <begin position="2098"/>
        <end position="2195"/>
    </location>
</feature>
<dbReference type="SUPFAM" id="SSF50978">
    <property type="entry name" value="WD40 repeat-like"/>
    <property type="match status" value="1"/>
</dbReference>
<dbReference type="Pfam" id="PF15787">
    <property type="entry name" value="DUF4704"/>
    <property type="match status" value="1"/>
</dbReference>
<evidence type="ECO:0000256" key="1">
    <source>
        <dbReference type="PROSITE-ProRule" id="PRU00221"/>
    </source>
</evidence>
<dbReference type="Pfam" id="PF00400">
    <property type="entry name" value="WD40"/>
    <property type="match status" value="1"/>
</dbReference>
<evidence type="ECO:0008006" key="6">
    <source>
        <dbReference type="Google" id="ProtNLM"/>
    </source>
</evidence>
<dbReference type="PROSITE" id="PS50082">
    <property type="entry name" value="WD_REPEATS_2"/>
    <property type="match status" value="1"/>
</dbReference>
<organism evidence="4 5">
    <name type="scientific">Tritrichomonas musculus</name>
    <dbReference type="NCBI Taxonomy" id="1915356"/>
    <lineage>
        <taxon>Eukaryota</taxon>
        <taxon>Metamonada</taxon>
        <taxon>Parabasalia</taxon>
        <taxon>Tritrichomonadida</taxon>
        <taxon>Tritrichomonadidae</taxon>
        <taxon>Tritrichomonas</taxon>
    </lineage>
</organism>
<gene>
    <name evidence="4" type="ORF">M9Y10_000912</name>
</gene>
<comment type="caution">
    <text evidence="4">The sequence shown here is derived from an EMBL/GenBank/DDBJ whole genome shotgun (WGS) entry which is preliminary data.</text>
</comment>
<dbReference type="InterPro" id="IPR015943">
    <property type="entry name" value="WD40/YVTN_repeat-like_dom_sf"/>
</dbReference>
<dbReference type="SMART" id="SM01026">
    <property type="entry name" value="Beach"/>
    <property type="match status" value="1"/>
</dbReference>
<dbReference type="SMART" id="SM00320">
    <property type="entry name" value="WD40"/>
    <property type="match status" value="3"/>
</dbReference>